<proteinExistence type="predicted"/>
<accession>A0A0K2U3L9</accession>
<dbReference type="AlphaFoldDB" id="A0A0K2U3L9"/>
<name>A0A0K2U3L9_LEPSM</name>
<feature type="non-terminal residue" evidence="1">
    <location>
        <position position="1"/>
    </location>
</feature>
<protein>
    <submittedName>
        <fullName evidence="1">Uncharacterized protein</fullName>
    </submittedName>
</protein>
<reference evidence="1" key="1">
    <citation type="submission" date="2014-05" db="EMBL/GenBank/DDBJ databases">
        <authorList>
            <person name="Chronopoulou M."/>
        </authorList>
    </citation>
    <scope>NUCLEOTIDE SEQUENCE</scope>
    <source>
        <tissue evidence="1">Whole organism</tissue>
    </source>
</reference>
<evidence type="ECO:0000313" key="1">
    <source>
        <dbReference type="EMBL" id="CDW32306.1"/>
    </source>
</evidence>
<dbReference type="EMBL" id="HACA01014945">
    <property type="protein sequence ID" value="CDW32306.1"/>
    <property type="molecule type" value="Transcribed_RNA"/>
</dbReference>
<organism evidence="1">
    <name type="scientific">Lepeophtheirus salmonis</name>
    <name type="common">Salmon louse</name>
    <name type="synonym">Caligus salmonis</name>
    <dbReference type="NCBI Taxonomy" id="72036"/>
    <lineage>
        <taxon>Eukaryota</taxon>
        <taxon>Metazoa</taxon>
        <taxon>Ecdysozoa</taxon>
        <taxon>Arthropoda</taxon>
        <taxon>Crustacea</taxon>
        <taxon>Multicrustacea</taxon>
        <taxon>Hexanauplia</taxon>
        <taxon>Copepoda</taxon>
        <taxon>Siphonostomatoida</taxon>
        <taxon>Caligidae</taxon>
        <taxon>Lepeophtheirus</taxon>
    </lineage>
</organism>
<sequence>DRLTHKSTVVLKTQRLLYKLDNATNTFLVLHKLIYIIIYGQAWSYVQLIYI</sequence>